<evidence type="ECO:0000256" key="4">
    <source>
        <dbReference type="ARBA" id="ARBA00022603"/>
    </source>
</evidence>
<evidence type="ECO:0000256" key="8">
    <source>
        <dbReference type="ARBA" id="ARBA00022884"/>
    </source>
</evidence>
<keyword evidence="14" id="KW-1185">Reference proteome</keyword>
<keyword evidence="8 10" id="KW-0694">RNA-binding</keyword>
<dbReference type="InterPro" id="IPR001678">
    <property type="entry name" value="MeTrfase_RsmB-F_NOP2_dom"/>
</dbReference>
<feature type="compositionally biased region" description="Basic residues" evidence="11">
    <location>
        <begin position="56"/>
        <end position="66"/>
    </location>
</feature>
<dbReference type="GO" id="GO:0005634">
    <property type="term" value="C:nucleus"/>
    <property type="evidence" value="ECO:0007669"/>
    <property type="project" value="UniProtKB-SubCell"/>
</dbReference>
<dbReference type="PANTHER" id="PTHR22808">
    <property type="entry name" value="NCL1 YEAST -RELATED NOL1/NOP2/FMU SUN DOMAIN-CONTAINING"/>
    <property type="match status" value="1"/>
</dbReference>
<dbReference type="GO" id="GO:0030488">
    <property type="term" value="P:tRNA methylation"/>
    <property type="evidence" value="ECO:0007669"/>
    <property type="project" value="UniProtKB-ARBA"/>
</dbReference>
<gene>
    <name evidence="13" type="ORF">LUZ62_080231</name>
</gene>
<accession>A0AAV8BTF3</accession>
<evidence type="ECO:0000256" key="1">
    <source>
        <dbReference type="ARBA" id="ARBA00004123"/>
    </source>
</evidence>
<dbReference type="InterPro" id="IPR018314">
    <property type="entry name" value="RsmB/NOL1/NOP2-like_CS"/>
</dbReference>
<feature type="region of interest" description="Disordered" evidence="11">
    <location>
        <begin position="535"/>
        <end position="561"/>
    </location>
</feature>
<feature type="region of interest" description="Disordered" evidence="11">
    <location>
        <begin position="613"/>
        <end position="640"/>
    </location>
</feature>
<evidence type="ECO:0000256" key="5">
    <source>
        <dbReference type="ARBA" id="ARBA00022679"/>
    </source>
</evidence>
<dbReference type="FunFam" id="3.40.50.150:FF:000153">
    <property type="entry name" value="S-adenosyl-L-methionine-dependent methyltransferase superfamily protein"/>
    <property type="match status" value="1"/>
</dbReference>
<comment type="similarity">
    <text evidence="2 10">Belongs to the class I-like SAM-binding methyltransferase superfamily. RsmB/NOP family.</text>
</comment>
<dbReference type="PROSITE" id="PS51686">
    <property type="entry name" value="SAM_MT_RSMB_NOP"/>
    <property type="match status" value="1"/>
</dbReference>
<dbReference type="Pfam" id="PF25376">
    <property type="entry name" value="Pre-PUA_NSUN2"/>
    <property type="match status" value="1"/>
</dbReference>
<protein>
    <submittedName>
        <fullName evidence="13">S-adenosyl-L-methionine-dependent methyltransferases superfamily protein</fullName>
    </submittedName>
</protein>
<keyword evidence="3" id="KW-0820">tRNA-binding</keyword>
<dbReference type="PANTHER" id="PTHR22808:SF1">
    <property type="entry name" value="RNA CYTOSINE-C(5)-METHYLTRANSFERASE NSUN2-RELATED"/>
    <property type="match status" value="1"/>
</dbReference>
<dbReference type="Pfam" id="PF01189">
    <property type="entry name" value="Methyltr_RsmB-F"/>
    <property type="match status" value="1"/>
</dbReference>
<reference evidence="13" key="1">
    <citation type="submission" date="2022-08" db="EMBL/GenBank/DDBJ databases">
        <authorList>
            <person name="Marques A."/>
        </authorList>
    </citation>
    <scope>NUCLEOTIDE SEQUENCE</scope>
    <source>
        <strain evidence="13">RhyPub2mFocal</strain>
        <tissue evidence="13">Leaves</tissue>
    </source>
</reference>
<feature type="compositionally biased region" description="Basic and acidic residues" evidence="11">
    <location>
        <begin position="545"/>
        <end position="561"/>
    </location>
</feature>
<evidence type="ECO:0000256" key="11">
    <source>
        <dbReference type="SAM" id="MobiDB-lite"/>
    </source>
</evidence>
<comment type="subcellular location">
    <subcellularLocation>
        <location evidence="1">Nucleus</location>
    </subcellularLocation>
</comment>
<dbReference type="PRINTS" id="PR02008">
    <property type="entry name" value="RCMTFAMILY"/>
</dbReference>
<evidence type="ECO:0000256" key="3">
    <source>
        <dbReference type="ARBA" id="ARBA00022555"/>
    </source>
</evidence>
<dbReference type="PROSITE" id="PS01153">
    <property type="entry name" value="NOL1_NOP2_SUN"/>
    <property type="match status" value="1"/>
</dbReference>
<dbReference type="SUPFAM" id="SSF53335">
    <property type="entry name" value="S-adenosyl-L-methionine-dependent methyltransferases"/>
    <property type="match status" value="1"/>
</dbReference>
<evidence type="ECO:0000256" key="10">
    <source>
        <dbReference type="PROSITE-ProRule" id="PRU01023"/>
    </source>
</evidence>
<evidence type="ECO:0000259" key="12">
    <source>
        <dbReference type="PROSITE" id="PS51686"/>
    </source>
</evidence>
<evidence type="ECO:0000256" key="2">
    <source>
        <dbReference type="ARBA" id="ARBA00007494"/>
    </source>
</evidence>
<proteinExistence type="inferred from homology"/>
<keyword evidence="6 10" id="KW-0949">S-adenosyl-L-methionine</keyword>
<feature type="binding site" evidence="10">
    <location>
        <begin position="248"/>
        <end position="254"/>
    </location>
    <ligand>
        <name>S-adenosyl-L-methionine</name>
        <dbReference type="ChEBI" id="CHEBI:59789"/>
    </ligand>
</feature>
<evidence type="ECO:0000256" key="7">
    <source>
        <dbReference type="ARBA" id="ARBA00022694"/>
    </source>
</evidence>
<dbReference type="AlphaFoldDB" id="A0AAV8BTF3"/>
<dbReference type="InterPro" id="IPR057285">
    <property type="entry name" value="Pre-PUA_NSUN2"/>
</dbReference>
<dbReference type="InterPro" id="IPR049560">
    <property type="entry name" value="MeTrfase_RsmB-F_NOP2_cat"/>
</dbReference>
<keyword evidence="9" id="KW-0539">Nucleus</keyword>
<feature type="binding site" evidence="10">
    <location>
        <position position="335"/>
    </location>
    <ligand>
        <name>S-adenosyl-L-methionine</name>
        <dbReference type="ChEBI" id="CHEBI:59789"/>
    </ligand>
</feature>
<evidence type="ECO:0000313" key="13">
    <source>
        <dbReference type="EMBL" id="KAJ4745826.1"/>
    </source>
</evidence>
<dbReference type="EMBL" id="JAMFTS010000005">
    <property type="protein sequence ID" value="KAJ4745826.1"/>
    <property type="molecule type" value="Genomic_DNA"/>
</dbReference>
<dbReference type="GO" id="GO:0000049">
    <property type="term" value="F:tRNA binding"/>
    <property type="evidence" value="ECO:0007669"/>
    <property type="project" value="UniProtKB-KW"/>
</dbReference>
<feature type="region of interest" description="Disordered" evidence="11">
    <location>
        <begin position="52"/>
        <end position="109"/>
    </location>
</feature>
<keyword evidence="7" id="KW-0819">tRNA processing</keyword>
<dbReference type="InterPro" id="IPR057286">
    <property type="entry name" value="PUA_NSUN2"/>
</dbReference>
<dbReference type="InterPro" id="IPR023270">
    <property type="entry name" value="RCMT_NCL1"/>
</dbReference>
<comment type="caution">
    <text evidence="10">Lacks conserved residue(s) required for the propagation of feature annotation.</text>
</comment>
<dbReference type="Pfam" id="PF25378">
    <property type="entry name" value="PUA_NSUN2"/>
    <property type="match status" value="1"/>
</dbReference>
<sequence>MHLTSLGPKPSPIPIQIHLKTSQQTAFRKTPTGFNLANPLLLLSHQAASVMGGGQKRGRTQRRHFKQNRDNVWKHNPNKAPPAAHPSGGPTVENPTEENPTWQPFATQNPGFDEYYKEQRIVGQKEWDEFISTLRKPLPAAFRINASAQFSEDIRSQLEKEFAKSLEAEANNENGEKAIRPLPWYPGNLAWQLNFSRMQLRKNQALERFHEFLKQENEIGNITRQEAVSMVPPLFLNVLPEHHILDMCAAPGSKTFQLLEIIHGCTKPGQLPDGLVIANDVDVQRCNLLIHQTKRMSTANLIVTNHEAQHFPGISMGGDGQVEKSQLLFDRVLCDVPCSGDGTLRKAPDIWRKWNAGMGNGLHCLQVAIAMRGLALLKVGGRMVYSTCSMNPVENEAVVAEILRRCEGSVELLDVSNELAGLVRRPGLKTWKVRDRGSWFTTYKDVSVQRRSAIVQSMFPSGQSWKETVNEGAMNHLTEGSVNEEPRESDASAKLGEMEVSVLQLERCMRIVPHDQNSGAFFIAVLQKISPLPANHSINKQTKSKQRDGGRMSAKLEEESEIQKAESVLEINTDSKIIEQNTETISEKKDQEAVPLSDNNDSKIIEEKTETISEKKDQEAVPLSDNNDENGVQIGKTDNRKRKLQMQGKWRGVDPVVFFTDETIINSIITFYGVSANFPLAGHLVTRNDESTNVKRIYYVSRSVREILELNLQVGQRLKITSLGLKIFERQTVKDEAACAYRISSEGLQLIFPYLTKQILYAPFSDFEHLLKYRAVKFVDFVDSTLGQKASALLPGCCVVVLHQVGNNSTDLKADASTIAIVCWKGKSNLSIMVSPSDAKELLERLEIRLGKKDVTASVKVLEESVLLEDDSVVPPHDVEPVNTTENMEEEVTI</sequence>
<evidence type="ECO:0000313" key="14">
    <source>
        <dbReference type="Proteomes" id="UP001140206"/>
    </source>
</evidence>
<evidence type="ECO:0000256" key="6">
    <source>
        <dbReference type="ARBA" id="ARBA00022691"/>
    </source>
</evidence>
<dbReference type="InterPro" id="IPR029063">
    <property type="entry name" value="SAM-dependent_MTases_sf"/>
</dbReference>
<name>A0AAV8BTF3_9POAL</name>
<feature type="domain" description="SAM-dependent MTase RsmB/NOP-type" evidence="12">
    <location>
        <begin position="130"/>
        <end position="529"/>
    </location>
</feature>
<dbReference type="Proteomes" id="UP001140206">
    <property type="component" value="Chromosome 5"/>
</dbReference>
<feature type="active site" description="Nucleophile" evidence="10">
    <location>
        <position position="388"/>
    </location>
</feature>
<keyword evidence="5 10" id="KW-0808">Transferase</keyword>
<dbReference type="PRINTS" id="PR02011">
    <property type="entry name" value="RCMTNCL1"/>
</dbReference>
<evidence type="ECO:0000256" key="9">
    <source>
        <dbReference type="ARBA" id="ARBA00023242"/>
    </source>
</evidence>
<feature type="binding site" evidence="10">
    <location>
        <position position="280"/>
    </location>
    <ligand>
        <name>S-adenosyl-L-methionine</name>
        <dbReference type="ChEBI" id="CHEBI:59789"/>
    </ligand>
</feature>
<feature type="region of interest" description="Disordered" evidence="11">
    <location>
        <begin position="873"/>
        <end position="894"/>
    </location>
</feature>
<comment type="caution">
    <text evidence="13">The sequence shown here is derived from an EMBL/GenBank/DDBJ whole genome shotgun (WGS) entry which is preliminary data.</text>
</comment>
<dbReference type="GO" id="GO:0016428">
    <property type="term" value="F:tRNA (cytidine-5-)-methyltransferase activity"/>
    <property type="evidence" value="ECO:0007669"/>
    <property type="project" value="InterPro"/>
</dbReference>
<dbReference type="InterPro" id="IPR023267">
    <property type="entry name" value="RCMT"/>
</dbReference>
<keyword evidence="4 10" id="KW-0489">Methyltransferase</keyword>
<organism evidence="13 14">
    <name type="scientific">Rhynchospora pubera</name>
    <dbReference type="NCBI Taxonomy" id="906938"/>
    <lineage>
        <taxon>Eukaryota</taxon>
        <taxon>Viridiplantae</taxon>
        <taxon>Streptophyta</taxon>
        <taxon>Embryophyta</taxon>
        <taxon>Tracheophyta</taxon>
        <taxon>Spermatophyta</taxon>
        <taxon>Magnoliopsida</taxon>
        <taxon>Liliopsida</taxon>
        <taxon>Poales</taxon>
        <taxon>Cyperaceae</taxon>
        <taxon>Cyperoideae</taxon>
        <taxon>Rhynchosporeae</taxon>
        <taxon>Rhynchospora</taxon>
    </lineage>
</organism>
<dbReference type="Gene3D" id="3.40.50.150">
    <property type="entry name" value="Vaccinia Virus protein VP39"/>
    <property type="match status" value="1"/>
</dbReference>
<feature type="compositionally biased region" description="Polar residues" evidence="11">
    <location>
        <begin position="93"/>
        <end position="109"/>
    </location>
</feature>